<keyword evidence="2" id="KW-0472">Membrane</keyword>
<feature type="binding site" evidence="1">
    <location>
        <position position="537"/>
    </location>
    <ligand>
        <name>L-glutamate</name>
        <dbReference type="ChEBI" id="CHEBI:29985"/>
    </ligand>
</feature>
<dbReference type="GO" id="GO:0006751">
    <property type="term" value="P:glutathione catabolic process"/>
    <property type="evidence" value="ECO:0007669"/>
    <property type="project" value="InterPro"/>
</dbReference>
<proteinExistence type="evidence at transcript level"/>
<feature type="transmembrane region" description="Helical" evidence="2">
    <location>
        <begin position="63"/>
        <end position="84"/>
    </location>
</feature>
<dbReference type="InterPro" id="IPR029055">
    <property type="entry name" value="Ntn_hydrolases_N"/>
</dbReference>
<evidence type="ECO:0000256" key="1">
    <source>
        <dbReference type="PIRSR" id="PIRSR600101-2"/>
    </source>
</evidence>
<evidence type="ECO:0000256" key="2">
    <source>
        <dbReference type="SAM" id="Phobius"/>
    </source>
</evidence>
<evidence type="ECO:0000313" key="3">
    <source>
        <dbReference type="EMBL" id="JAA58881.1"/>
    </source>
</evidence>
<organism evidence="3">
    <name type="scientific">Rhipicephalus pulchellus</name>
    <name type="common">Yellow backed tick</name>
    <name type="synonym">Dermacentor pulchellus</name>
    <dbReference type="NCBI Taxonomy" id="72859"/>
    <lineage>
        <taxon>Eukaryota</taxon>
        <taxon>Metazoa</taxon>
        <taxon>Ecdysozoa</taxon>
        <taxon>Arthropoda</taxon>
        <taxon>Chelicerata</taxon>
        <taxon>Arachnida</taxon>
        <taxon>Acari</taxon>
        <taxon>Parasitiformes</taxon>
        <taxon>Ixodida</taxon>
        <taxon>Ixodoidea</taxon>
        <taxon>Ixodidae</taxon>
        <taxon>Rhipicephalinae</taxon>
        <taxon>Rhipicephalus</taxon>
        <taxon>Rhipicephalus</taxon>
    </lineage>
</organism>
<accession>L7M3G8</accession>
<keyword evidence="3" id="KW-0808">Transferase</keyword>
<reference evidence="3" key="2">
    <citation type="journal article" date="2015" name="J. Proteomics">
        <title>Sexual differences in the sialomes of the zebra tick, Rhipicephalus pulchellus.</title>
        <authorList>
            <person name="Tan A.W."/>
            <person name="Francischetti I.M."/>
            <person name="Slovak M."/>
            <person name="Kini R.M."/>
            <person name="Ribeiro J.M."/>
        </authorList>
    </citation>
    <scope>NUCLEOTIDE SEQUENCE</scope>
    <source>
        <tissue evidence="3">Salivary gland</tissue>
    </source>
</reference>
<reference evidence="3" key="1">
    <citation type="submission" date="2012-11" db="EMBL/GenBank/DDBJ databases">
        <authorList>
            <person name="Lucero-Rivera Y.E."/>
            <person name="Tovar-Ramirez D."/>
        </authorList>
    </citation>
    <scope>NUCLEOTIDE SEQUENCE</scope>
    <source>
        <tissue evidence="3">Salivary gland</tissue>
    </source>
</reference>
<dbReference type="Pfam" id="PF01019">
    <property type="entry name" value="G_glu_transpept"/>
    <property type="match status" value="1"/>
</dbReference>
<keyword evidence="2" id="KW-1133">Transmembrane helix</keyword>
<dbReference type="InterPro" id="IPR000101">
    <property type="entry name" value="GGT_peptidase"/>
</dbReference>
<dbReference type="Gene3D" id="3.60.20.40">
    <property type="match status" value="1"/>
</dbReference>
<dbReference type="PANTHER" id="PTHR11686:SF54">
    <property type="entry name" value="GLUTATHIONE HYDROLASE 7"/>
    <property type="match status" value="1"/>
</dbReference>
<dbReference type="InterPro" id="IPR043137">
    <property type="entry name" value="GGT_ssub_C"/>
</dbReference>
<dbReference type="GO" id="GO:0005886">
    <property type="term" value="C:plasma membrane"/>
    <property type="evidence" value="ECO:0007669"/>
    <property type="project" value="TreeGrafter"/>
</dbReference>
<name>L7M3G8_RHIPC</name>
<dbReference type="SUPFAM" id="SSF56235">
    <property type="entry name" value="N-terminal nucleophile aminohydrolases (Ntn hydrolases)"/>
    <property type="match status" value="1"/>
</dbReference>
<keyword evidence="2" id="KW-0812">Transmembrane</keyword>
<dbReference type="PRINTS" id="PR01210">
    <property type="entry name" value="GGTRANSPTASE"/>
</dbReference>
<dbReference type="PANTHER" id="PTHR11686">
    <property type="entry name" value="GAMMA GLUTAMYL TRANSPEPTIDASE"/>
    <property type="match status" value="1"/>
</dbReference>
<dbReference type="AlphaFoldDB" id="L7M3G8"/>
<feature type="binding site" evidence="1">
    <location>
        <position position="488"/>
    </location>
    <ligand>
        <name>L-glutamate</name>
        <dbReference type="ChEBI" id="CHEBI:29985"/>
    </ligand>
</feature>
<dbReference type="GO" id="GO:0016740">
    <property type="term" value="F:transferase activity"/>
    <property type="evidence" value="ECO:0007669"/>
    <property type="project" value="UniProtKB-KW"/>
</dbReference>
<dbReference type="EMBL" id="GACK01006153">
    <property type="protein sequence ID" value="JAA58881.1"/>
    <property type="molecule type" value="mRNA"/>
</dbReference>
<dbReference type="GO" id="GO:0036374">
    <property type="term" value="F:glutathione hydrolase activity"/>
    <property type="evidence" value="ECO:0007669"/>
    <property type="project" value="InterPro"/>
</dbReference>
<protein>
    <submittedName>
        <fullName evidence="3">Putative gamma-glutamyltransferase</fullName>
    </submittedName>
</protein>
<sequence>MTDNMELKDAATTGVSYGTVESTLVNRRKGAFKSVWDDDSDSDSGDEDNDKDKKPRIRFVFRWSDLIIILVYLAVSAIGLYFALSRMLPQAEKLRLAFYNTTIPEGPTPLVRVTAPPMLLAWEDPPCRQLARDLLDTGGNAVDAAIALSVCNVALRPQTWSLGGGLVMLVYNRTTRQAHVIDALPSAPKNLSVEEFHKRQGSVWKEADTLGVPGVLAGLELANKRFGRLAWHYKLDPVADLCERGFNVTESLGRVLSGKSGDLWNHPDLRVEFVREGSNDELLRAGETLKRPSLSETLRRVAKLGAKEFYTGVIAKLLLRDIAAAGGLLTADDFSSYEAHEYSAANVSCGAGSWLLTSAAPSGGPALAMAGSLLRTLGPLMRAQDLPAQYRAIVEVFKQSLGRRLHATVSYYDDTQAGMASRIMDGELLQPLPVDVSHSLSDPGVPESVAVVDSAGDIAIVYSELHGVFGSHFLSNSTGVIFNGALREFPAASGGEEEESGSSLYRPGVRVPSPAAPALVVDDTGDVQLLFTSDAPGNQTLTAAIQFLWRTLHTNVTLKQAIDAPRLHHPLVPDVLYAEYKFPGVILQKLHTMGYHLETLRTNSSLRGVQRDNGTYLLNQDYRIVF</sequence>